<dbReference type="NCBIfam" id="TIGR03705">
    <property type="entry name" value="poly_P_kin"/>
    <property type="match status" value="1"/>
</dbReference>
<keyword evidence="3 6" id="KW-0547">Nucleotide-binding</keyword>
<comment type="function">
    <text evidence="6 7">Catalyzes the reversible transfer of the terminal phosphate of ATP to form a long-chain polyphosphate (polyP).</text>
</comment>
<feature type="binding site" evidence="6">
    <location>
        <position position="377"/>
    </location>
    <ligand>
        <name>Mg(2+)</name>
        <dbReference type="ChEBI" id="CHEBI:18420"/>
    </ligand>
</feature>
<dbReference type="EMBL" id="JAENRR010000035">
    <property type="protein sequence ID" value="MBK3518517.1"/>
    <property type="molecule type" value="Genomic_DNA"/>
</dbReference>
<proteinExistence type="inferred from homology"/>
<evidence type="ECO:0000256" key="3">
    <source>
        <dbReference type="ARBA" id="ARBA00022741"/>
    </source>
</evidence>
<keyword evidence="6" id="KW-0479">Metal-binding</keyword>
<evidence type="ECO:0000256" key="2">
    <source>
        <dbReference type="ARBA" id="ARBA00022679"/>
    </source>
</evidence>
<dbReference type="InterPro" id="IPR041108">
    <property type="entry name" value="PP_kinase_C_1"/>
</dbReference>
<dbReference type="CDD" id="cd09164">
    <property type="entry name" value="PLDc_EcPPK1_C1_like"/>
    <property type="match status" value="1"/>
</dbReference>
<feature type="binding site" evidence="6">
    <location>
        <position position="567"/>
    </location>
    <ligand>
        <name>ATP</name>
        <dbReference type="ChEBI" id="CHEBI:30616"/>
    </ligand>
</feature>
<name>A0ABS1HLG9_9BACT</name>
<dbReference type="InterPro" id="IPR025200">
    <property type="entry name" value="PPK_C_dom2"/>
</dbReference>
<evidence type="ECO:0000256" key="4">
    <source>
        <dbReference type="ARBA" id="ARBA00022777"/>
    </source>
</evidence>
<keyword evidence="5 6" id="KW-0067">ATP-binding</keyword>
<reference evidence="12 13" key="1">
    <citation type="submission" date="2021-01" db="EMBL/GenBank/DDBJ databases">
        <title>Carboxyliciviraga sp.nov., isolated from coastal sediments.</title>
        <authorList>
            <person name="Lu D."/>
            <person name="Zhang T."/>
        </authorList>
    </citation>
    <scope>NUCLEOTIDE SEQUENCE [LARGE SCALE GENOMIC DNA]</scope>
    <source>
        <strain evidence="12 13">N1Y132</strain>
    </source>
</reference>
<feature type="domain" description="Polyphosphate kinase N-terminal" evidence="9">
    <location>
        <begin position="7"/>
        <end position="110"/>
    </location>
</feature>
<accession>A0ABS1HLG9</accession>
<feature type="binding site" evidence="6">
    <location>
        <position position="594"/>
    </location>
    <ligand>
        <name>ATP</name>
        <dbReference type="ChEBI" id="CHEBI:30616"/>
    </ligand>
</feature>
<evidence type="ECO:0000259" key="9">
    <source>
        <dbReference type="Pfam" id="PF13089"/>
    </source>
</evidence>
<sequence length="699" mass="81688">MPIEQQFFNRDISWLSFNHRVLEEAKDTSLPLFERLKFLAIYSSNLDEFYKVRVAEYRNATLHPESYPDIPRAEKVLEQINSIVGKHWIEYSKIFKGEILPLMEQSGIKLHLEGYPKKKEHKQFIHNFFHTELIPYCQPVLLNKGTRSFMRDNRLYLAVKLYRKRKKEDKKNKSRRAKYALIKMPTNDHKRFIKLPRIDNQYHYMFLDDALRYGLPELFPGYDVVGSWGVKIARNADLGIDDEFWGDLVEKIRKNLALRKTGTPAGLYHDRSIPADVLKFLMRSFDIKPIELVETGSYQNLHDFFAFPNPFAPKLEWQTPTPIKPFELEEAGSMFEAIKRKERVLHYPYHSFDYVIQFLREAATDNKVDEIKVTQYRVASNSEVVGALIFAAHNKKKVTVFVEVKARFDEANNLYFARQMEKAGIKIIYSIPGLKVHAKMALAIRRANGVRKRSFAYLSTGNFNEKTARSYADHGFFTCNDAYLDDMECLFKYLEDQSRKPKLNKLLITQINLRKGIMNRINREIDLAKSGKDGYILLKMNGIQNKNLISKLYEASQAGVKVDLIVRGICCLVPNQEYSKNIRVLRLVDSYLEHARIWVFGNDNNTEMFLSSADWLNRNINRRIETAFPIEQPELKAEILTMLEMQLEDNTKVRLIDENLNNVPIKGKGKALRAQQASYKYLLQLDNMVREENMRNKLS</sequence>
<dbReference type="Pfam" id="PF17941">
    <property type="entry name" value="PP_kinase_C_1"/>
    <property type="match status" value="1"/>
</dbReference>
<dbReference type="Proteomes" id="UP000605676">
    <property type="component" value="Unassembled WGS sequence"/>
</dbReference>
<dbReference type="HAMAP" id="MF_00347">
    <property type="entry name" value="Polyphosphate_kinase"/>
    <property type="match status" value="1"/>
</dbReference>
<feature type="binding site" evidence="6">
    <location>
        <position position="45"/>
    </location>
    <ligand>
        <name>ATP</name>
        <dbReference type="ChEBI" id="CHEBI:30616"/>
    </ligand>
</feature>
<evidence type="ECO:0000256" key="5">
    <source>
        <dbReference type="ARBA" id="ARBA00022840"/>
    </source>
</evidence>
<dbReference type="Gene3D" id="1.20.58.310">
    <property type="entry name" value="Polyphosphate kinase N-terminal domain"/>
    <property type="match status" value="1"/>
</dbReference>
<organism evidence="12 13">
    <name type="scientific">Carboxylicivirga marina</name>
    <dbReference type="NCBI Taxonomy" id="2800988"/>
    <lineage>
        <taxon>Bacteria</taxon>
        <taxon>Pseudomonadati</taxon>
        <taxon>Bacteroidota</taxon>
        <taxon>Bacteroidia</taxon>
        <taxon>Marinilabiliales</taxon>
        <taxon>Marinilabiliaceae</taxon>
        <taxon>Carboxylicivirga</taxon>
    </lineage>
</organism>
<dbReference type="PANTHER" id="PTHR30218:SF0">
    <property type="entry name" value="POLYPHOSPHATE KINASE"/>
    <property type="match status" value="1"/>
</dbReference>
<dbReference type="RefSeq" id="WP_200465743.1">
    <property type="nucleotide sequence ID" value="NZ_JAENRR010000035.1"/>
</dbReference>
<comment type="cofactor">
    <cofactor evidence="6">
        <name>Mg(2+)</name>
        <dbReference type="ChEBI" id="CHEBI:18420"/>
    </cofactor>
</comment>
<evidence type="ECO:0000256" key="7">
    <source>
        <dbReference type="RuleBase" id="RU003800"/>
    </source>
</evidence>
<keyword evidence="4 6" id="KW-0418">Kinase</keyword>
<comment type="catalytic activity">
    <reaction evidence="6 7">
        <text>[phosphate](n) + ATP = [phosphate](n+1) + ADP</text>
        <dbReference type="Rhea" id="RHEA:19573"/>
        <dbReference type="Rhea" id="RHEA-COMP:9859"/>
        <dbReference type="Rhea" id="RHEA-COMP:14280"/>
        <dbReference type="ChEBI" id="CHEBI:16838"/>
        <dbReference type="ChEBI" id="CHEBI:30616"/>
        <dbReference type="ChEBI" id="CHEBI:456216"/>
        <dbReference type="EC" id="2.7.4.1"/>
    </reaction>
</comment>
<dbReference type="InterPro" id="IPR036830">
    <property type="entry name" value="PP_kinase_middle_dom_sf"/>
</dbReference>
<dbReference type="InterPro" id="IPR024953">
    <property type="entry name" value="PP_kinase_middle"/>
</dbReference>
<keyword evidence="2 6" id="KW-0808">Transferase</keyword>
<feature type="domain" description="Polyphosphate kinase middle" evidence="8">
    <location>
        <begin position="120"/>
        <end position="307"/>
    </location>
</feature>
<dbReference type="Gene3D" id="3.30.870.10">
    <property type="entry name" value="Endonuclease Chain A"/>
    <property type="match status" value="2"/>
</dbReference>
<evidence type="ECO:0000313" key="12">
    <source>
        <dbReference type="EMBL" id="MBK3518517.1"/>
    </source>
</evidence>
<dbReference type="SUPFAM" id="SSF143724">
    <property type="entry name" value="PHP14-like"/>
    <property type="match status" value="1"/>
</dbReference>
<dbReference type="PIRSF" id="PIRSF015589">
    <property type="entry name" value="PP_kinase"/>
    <property type="match status" value="1"/>
</dbReference>
<keyword evidence="6" id="KW-0460">Magnesium</keyword>
<protein>
    <recommendedName>
        <fullName evidence="6 7">Polyphosphate kinase</fullName>
        <ecNumber evidence="6 7">2.7.4.1</ecNumber>
    </recommendedName>
    <alternativeName>
        <fullName evidence="6">ATP-polyphosphate phosphotransferase</fullName>
    </alternativeName>
    <alternativeName>
        <fullName evidence="6">Polyphosphoric acid kinase</fullName>
    </alternativeName>
</protein>
<evidence type="ECO:0000259" key="10">
    <source>
        <dbReference type="Pfam" id="PF13090"/>
    </source>
</evidence>
<feature type="binding site" evidence="6">
    <location>
        <position position="471"/>
    </location>
    <ligand>
        <name>ATP</name>
        <dbReference type="ChEBI" id="CHEBI:30616"/>
    </ligand>
</feature>
<gene>
    <name evidence="12" type="primary">ppk1</name>
    <name evidence="6" type="synonym">ppk</name>
    <name evidence="12" type="ORF">JIV24_14325</name>
</gene>
<dbReference type="EC" id="2.7.4.1" evidence="6 7"/>
<dbReference type="Gene3D" id="3.30.1840.10">
    <property type="entry name" value="Polyphosphate kinase middle domain"/>
    <property type="match status" value="1"/>
</dbReference>
<feature type="binding site" evidence="6">
    <location>
        <position position="407"/>
    </location>
    <ligand>
        <name>Mg(2+)</name>
        <dbReference type="ChEBI" id="CHEBI:18420"/>
    </ligand>
</feature>
<dbReference type="InterPro" id="IPR036832">
    <property type="entry name" value="PPK_N_dom_sf"/>
</dbReference>
<comment type="PTM">
    <text evidence="6 7">An intermediate of this reaction is the autophosphorylated ppk in which a phosphate is covalently linked to a histidine residue through a N-P bond.</text>
</comment>
<dbReference type="InterPro" id="IPR003414">
    <property type="entry name" value="PP_kinase"/>
</dbReference>
<dbReference type="SUPFAM" id="SSF56024">
    <property type="entry name" value="Phospholipase D/nuclease"/>
    <property type="match status" value="2"/>
</dbReference>
<dbReference type="InterPro" id="IPR025198">
    <property type="entry name" value="PPK_N_dom"/>
</dbReference>
<dbReference type="NCBIfam" id="NF003917">
    <property type="entry name" value="PRK05443.1-1"/>
    <property type="match status" value="1"/>
</dbReference>
<keyword evidence="13" id="KW-1185">Reference proteome</keyword>
<dbReference type="GO" id="GO:0008976">
    <property type="term" value="F:polyphosphate kinase activity"/>
    <property type="evidence" value="ECO:0007669"/>
    <property type="project" value="UniProtKB-EC"/>
</dbReference>
<evidence type="ECO:0000259" key="8">
    <source>
        <dbReference type="Pfam" id="PF02503"/>
    </source>
</evidence>
<comment type="similarity">
    <text evidence="6 7">Belongs to the polyphosphate kinase 1 (PPK1) family.</text>
</comment>
<evidence type="ECO:0000256" key="6">
    <source>
        <dbReference type="HAMAP-Rule" id="MF_00347"/>
    </source>
</evidence>
<dbReference type="Pfam" id="PF02503">
    <property type="entry name" value="PP_kinase"/>
    <property type="match status" value="1"/>
</dbReference>
<keyword evidence="1 6" id="KW-0597">Phosphoprotein</keyword>
<evidence type="ECO:0000259" key="11">
    <source>
        <dbReference type="Pfam" id="PF17941"/>
    </source>
</evidence>
<dbReference type="PANTHER" id="PTHR30218">
    <property type="entry name" value="POLYPHOSPHATE KINASE"/>
    <property type="match status" value="1"/>
</dbReference>
<evidence type="ECO:0000313" key="13">
    <source>
        <dbReference type="Proteomes" id="UP000605676"/>
    </source>
</evidence>
<comment type="caution">
    <text evidence="12">The sequence shown here is derived from an EMBL/GenBank/DDBJ whole genome shotgun (WGS) entry which is preliminary data.</text>
</comment>
<dbReference type="Pfam" id="PF13089">
    <property type="entry name" value="PP_kinase_N"/>
    <property type="match status" value="1"/>
</dbReference>
<feature type="domain" description="Polyphosphate kinase C-terminal" evidence="11">
    <location>
        <begin position="333"/>
        <end position="499"/>
    </location>
</feature>
<feature type="active site" description="Phosphohistidine intermediate" evidence="6">
    <location>
        <position position="437"/>
    </location>
</feature>
<dbReference type="SUPFAM" id="SSF140356">
    <property type="entry name" value="PPK N-terminal domain-like"/>
    <property type="match status" value="1"/>
</dbReference>
<feature type="domain" description="Polyphosphate kinase C-terminal" evidence="10">
    <location>
        <begin position="506"/>
        <end position="674"/>
    </location>
</feature>
<dbReference type="Pfam" id="PF13090">
    <property type="entry name" value="PP_kinase_C"/>
    <property type="match status" value="1"/>
</dbReference>
<evidence type="ECO:0000256" key="1">
    <source>
        <dbReference type="ARBA" id="ARBA00022553"/>
    </source>
</evidence>